<evidence type="ECO:0000256" key="4">
    <source>
        <dbReference type="ARBA" id="ARBA00023002"/>
    </source>
</evidence>
<evidence type="ECO:0000259" key="5">
    <source>
        <dbReference type="Pfam" id="PF01494"/>
    </source>
</evidence>
<dbReference type="Proteomes" id="UP000503462">
    <property type="component" value="Chromosome 1"/>
</dbReference>
<dbReference type="PANTHER" id="PTHR43004">
    <property type="entry name" value="TRK SYSTEM POTASSIUM UPTAKE PROTEIN"/>
    <property type="match status" value="1"/>
</dbReference>
<evidence type="ECO:0000256" key="2">
    <source>
        <dbReference type="ARBA" id="ARBA00022630"/>
    </source>
</evidence>
<evidence type="ECO:0000256" key="3">
    <source>
        <dbReference type="ARBA" id="ARBA00022827"/>
    </source>
</evidence>
<dbReference type="EMBL" id="CP051139">
    <property type="protein sequence ID" value="QIW95002.1"/>
    <property type="molecule type" value="Genomic_DNA"/>
</dbReference>
<dbReference type="GO" id="GO:0071949">
    <property type="term" value="F:FAD binding"/>
    <property type="evidence" value="ECO:0007669"/>
    <property type="project" value="InterPro"/>
</dbReference>
<dbReference type="PRINTS" id="PR00420">
    <property type="entry name" value="RNGMNOXGNASE"/>
</dbReference>
<dbReference type="InterPro" id="IPR002938">
    <property type="entry name" value="FAD-bd"/>
</dbReference>
<dbReference type="PANTHER" id="PTHR43004:SF19">
    <property type="entry name" value="BINDING MONOOXYGENASE, PUTATIVE (JCVI)-RELATED"/>
    <property type="match status" value="1"/>
</dbReference>
<name>A0A6H0XJU2_9PEZI</name>
<evidence type="ECO:0000313" key="6">
    <source>
        <dbReference type="EMBL" id="QIW95002.1"/>
    </source>
</evidence>
<dbReference type="AlphaFoldDB" id="A0A6H0XJU2"/>
<keyword evidence="7" id="KW-1185">Reference proteome</keyword>
<organism evidence="6 7">
    <name type="scientific">Peltaster fructicola</name>
    <dbReference type="NCBI Taxonomy" id="286661"/>
    <lineage>
        <taxon>Eukaryota</taxon>
        <taxon>Fungi</taxon>
        <taxon>Dikarya</taxon>
        <taxon>Ascomycota</taxon>
        <taxon>Pezizomycotina</taxon>
        <taxon>Dothideomycetes</taxon>
        <taxon>Dothideomycetes incertae sedis</taxon>
        <taxon>Peltaster</taxon>
    </lineage>
</organism>
<keyword evidence="4" id="KW-0560">Oxidoreductase</keyword>
<dbReference type="InterPro" id="IPR050641">
    <property type="entry name" value="RIFMO-like"/>
</dbReference>
<dbReference type="InterPro" id="IPR036188">
    <property type="entry name" value="FAD/NAD-bd_sf"/>
</dbReference>
<keyword evidence="2" id="KW-0285">Flavoprotein</keyword>
<gene>
    <name evidence="6" type="ORF">AMS68_000520</name>
</gene>
<dbReference type="Pfam" id="PF01494">
    <property type="entry name" value="FAD_binding_3"/>
    <property type="match status" value="1"/>
</dbReference>
<dbReference type="SUPFAM" id="SSF51905">
    <property type="entry name" value="FAD/NAD(P)-binding domain"/>
    <property type="match status" value="1"/>
</dbReference>
<protein>
    <recommendedName>
        <fullName evidence="5">FAD-binding domain-containing protein</fullName>
    </recommendedName>
</protein>
<dbReference type="Gene3D" id="3.50.50.60">
    <property type="entry name" value="FAD/NAD(P)-binding domain"/>
    <property type="match status" value="1"/>
</dbReference>
<dbReference type="OrthoDB" id="10016252at2759"/>
<comment type="cofactor">
    <cofactor evidence="1">
        <name>FAD</name>
        <dbReference type="ChEBI" id="CHEBI:57692"/>
    </cofactor>
</comment>
<dbReference type="GO" id="GO:0016709">
    <property type="term" value="F:oxidoreductase activity, acting on paired donors, with incorporation or reduction of molecular oxygen, NAD(P)H as one donor, and incorporation of one atom of oxygen"/>
    <property type="evidence" value="ECO:0007669"/>
    <property type="project" value="UniProtKB-ARBA"/>
</dbReference>
<evidence type="ECO:0000313" key="7">
    <source>
        <dbReference type="Proteomes" id="UP000503462"/>
    </source>
</evidence>
<reference evidence="6 7" key="1">
    <citation type="journal article" date="2016" name="Sci. Rep.">
        <title>Peltaster fructicola genome reveals evolution from an invasive phytopathogen to an ectophytic parasite.</title>
        <authorList>
            <person name="Xu C."/>
            <person name="Chen H."/>
            <person name="Gleason M.L."/>
            <person name="Xu J.R."/>
            <person name="Liu H."/>
            <person name="Zhang R."/>
            <person name="Sun G."/>
        </authorList>
    </citation>
    <scope>NUCLEOTIDE SEQUENCE [LARGE SCALE GENOMIC DNA]</scope>
    <source>
        <strain evidence="6 7">LNHT1506</strain>
    </source>
</reference>
<accession>A0A6H0XJU2</accession>
<keyword evidence="3" id="KW-0274">FAD</keyword>
<evidence type="ECO:0000256" key="1">
    <source>
        <dbReference type="ARBA" id="ARBA00001974"/>
    </source>
</evidence>
<dbReference type="Gene3D" id="3.30.70.2450">
    <property type="match status" value="1"/>
</dbReference>
<sequence length="506" mass="55696">MATEEILIVGAGPSGMIAAMSLRQIGVKFRIIDASNGPGTQSRAMGVQARTLELYRTFGIAEELAEGGIHSIDAQIRTTGFFGNHPFPIATMPFSKVGHGISKFPFVLNYPQDQHERLLARQLKQAGVKVDRSTELTALYEDADGVHVTLTGPDGEEKATYRYVVGADGAHSRVRHAIDVGFSGGTYTQSFYVADLELTDDQKKGQFVVTVSGGGVCARMPVRTGQTRVVGVLPASVKNVADLKFSDVQASAEPLLSAKVEEVNWFSHYNVHHRVADHFRIGSVFLVGDACHLHSPLGGQGMNTGIGDAYNLAWKLGHVVQGRANEGLLSSYELERRPFAEALVATTDAVFSNVISNTTIGYLIRVLLWPLTFAIMTKWAFARNKAFRFISQIHISYAKSPISDGQVGQVKAGDRLPWVDYGDDDNHASFDGVNWQLLIHGDASIELLELKWIELQRFPFTKRARQVGIKENAVYLVRPDTYTALVMERFDLDTLRRYVKRLGLSA</sequence>
<feature type="domain" description="FAD-binding" evidence="5">
    <location>
        <begin position="5"/>
        <end position="346"/>
    </location>
</feature>
<proteinExistence type="predicted"/>